<protein>
    <submittedName>
        <fullName evidence="4">RNA methyltransferase, TrmH family</fullName>
    </submittedName>
</protein>
<dbReference type="Gene3D" id="3.30.1330.30">
    <property type="match status" value="1"/>
</dbReference>
<organism evidence="4 5">
    <name type="scientific">Schaalia radingae</name>
    <dbReference type="NCBI Taxonomy" id="131110"/>
    <lineage>
        <taxon>Bacteria</taxon>
        <taxon>Bacillati</taxon>
        <taxon>Actinomycetota</taxon>
        <taxon>Actinomycetes</taxon>
        <taxon>Actinomycetales</taxon>
        <taxon>Actinomycetaceae</taxon>
        <taxon>Schaalia</taxon>
    </lineage>
</organism>
<dbReference type="PANTHER" id="PTHR43191:SF2">
    <property type="entry name" value="RRNA METHYLTRANSFERASE 3, MITOCHONDRIAL"/>
    <property type="match status" value="1"/>
</dbReference>
<sequence>MMDNPRADRVRTVRSLGGRSAQSRTGLLLVEGPGAVLELVTWRPECVTDVYVTERVEESQPEIVEQARQATRWVHRVTDEVAHAMSPDCQGIIAVARHDAIVTQMPSVDGLAVILARIQDPGNVGTLIRTADAMGAQCVLTTVGTADVRSPKVIRSTAGSVFHLPIMSGLTFDAAIERARTWGALVLGTSGGHGSVSLLDIDEGDSPLLSRTHAWVFGNEARGLSPDEMRQCDHLVCIPMAGKAESLNVASAAAMCLYASARSRTLTA</sequence>
<dbReference type="InterPro" id="IPR029026">
    <property type="entry name" value="tRNA_m1G_MTases_N"/>
</dbReference>
<evidence type="ECO:0000313" key="4">
    <source>
        <dbReference type="EMBL" id="SDT91500.1"/>
    </source>
</evidence>
<dbReference type="EMBL" id="LT629792">
    <property type="protein sequence ID" value="SDT91500.1"/>
    <property type="molecule type" value="Genomic_DNA"/>
</dbReference>
<dbReference type="InterPro" id="IPR051259">
    <property type="entry name" value="rRNA_Methyltransferase"/>
</dbReference>
<keyword evidence="5" id="KW-1185">Reference proteome</keyword>
<dbReference type="Proteomes" id="UP000198976">
    <property type="component" value="Chromosome I"/>
</dbReference>
<dbReference type="InterPro" id="IPR029064">
    <property type="entry name" value="Ribosomal_eL30-like_sf"/>
</dbReference>
<name>A0ABY0V726_9ACTO</name>
<dbReference type="SUPFAM" id="SSF55315">
    <property type="entry name" value="L30e-like"/>
    <property type="match status" value="1"/>
</dbReference>
<gene>
    <name evidence="4" type="ORF">SAMN04489714_0848</name>
</gene>
<keyword evidence="1 4" id="KW-0489">Methyltransferase</keyword>
<dbReference type="GO" id="GO:0032259">
    <property type="term" value="P:methylation"/>
    <property type="evidence" value="ECO:0007669"/>
    <property type="project" value="UniProtKB-KW"/>
</dbReference>
<keyword evidence="2" id="KW-0808">Transferase</keyword>
<dbReference type="Pfam" id="PF00588">
    <property type="entry name" value="SpoU_methylase"/>
    <property type="match status" value="1"/>
</dbReference>
<dbReference type="PANTHER" id="PTHR43191">
    <property type="entry name" value="RRNA METHYLTRANSFERASE 3"/>
    <property type="match status" value="1"/>
</dbReference>
<dbReference type="SUPFAM" id="SSF75217">
    <property type="entry name" value="alpha/beta knot"/>
    <property type="match status" value="1"/>
</dbReference>
<dbReference type="CDD" id="cd18095">
    <property type="entry name" value="SpoU-like_rRNA-MTase"/>
    <property type="match status" value="1"/>
</dbReference>
<evidence type="ECO:0000313" key="5">
    <source>
        <dbReference type="Proteomes" id="UP000198976"/>
    </source>
</evidence>
<evidence type="ECO:0000256" key="2">
    <source>
        <dbReference type="ARBA" id="ARBA00022679"/>
    </source>
</evidence>
<dbReference type="InterPro" id="IPR029028">
    <property type="entry name" value="Alpha/beta_knot_MTases"/>
</dbReference>
<evidence type="ECO:0000256" key="1">
    <source>
        <dbReference type="ARBA" id="ARBA00022603"/>
    </source>
</evidence>
<proteinExistence type="predicted"/>
<feature type="domain" description="tRNA/rRNA methyltransferase SpoU type" evidence="3">
    <location>
        <begin position="111"/>
        <end position="258"/>
    </location>
</feature>
<dbReference type="InterPro" id="IPR001537">
    <property type="entry name" value="SpoU_MeTrfase"/>
</dbReference>
<dbReference type="GO" id="GO:0008168">
    <property type="term" value="F:methyltransferase activity"/>
    <property type="evidence" value="ECO:0007669"/>
    <property type="project" value="UniProtKB-KW"/>
</dbReference>
<evidence type="ECO:0000259" key="3">
    <source>
        <dbReference type="Pfam" id="PF00588"/>
    </source>
</evidence>
<accession>A0ABY0V726</accession>
<dbReference type="Gene3D" id="3.40.1280.10">
    <property type="match status" value="1"/>
</dbReference>
<reference evidence="4 5" key="1">
    <citation type="submission" date="2016-10" db="EMBL/GenBank/DDBJ databases">
        <authorList>
            <person name="Varghese N."/>
            <person name="Submissions S."/>
        </authorList>
    </citation>
    <scope>NUCLEOTIDE SEQUENCE [LARGE SCALE GENOMIC DNA]</scope>
    <source>
        <strain evidence="4 5">DSM 9169</strain>
    </source>
</reference>